<keyword evidence="4 6" id="KW-0694">RNA-binding</keyword>
<dbReference type="EMBL" id="HBHU01010880">
    <property type="protein sequence ID" value="CAE0024609.1"/>
    <property type="molecule type" value="Transcribed_RNA"/>
</dbReference>
<evidence type="ECO:0000313" key="9">
    <source>
        <dbReference type="EMBL" id="CAE0024609.1"/>
    </source>
</evidence>
<proteinExistence type="predicted"/>
<dbReference type="CDD" id="cd12339">
    <property type="entry name" value="RRM2_SRSF1_4_like"/>
    <property type="match status" value="1"/>
</dbReference>
<keyword evidence="5" id="KW-0539">Nucleus</keyword>
<feature type="compositionally biased region" description="Low complexity" evidence="7">
    <location>
        <begin position="271"/>
        <end position="303"/>
    </location>
</feature>
<evidence type="ECO:0000256" key="5">
    <source>
        <dbReference type="ARBA" id="ARBA00023242"/>
    </source>
</evidence>
<feature type="compositionally biased region" description="Low complexity" evidence="7">
    <location>
        <begin position="249"/>
        <end position="259"/>
    </location>
</feature>
<accession>A0A7S2Z6M9</accession>
<dbReference type="PANTHER" id="PTHR23003">
    <property type="entry name" value="RNA RECOGNITION MOTIF RRM DOMAIN CONTAINING PROTEIN"/>
    <property type="match status" value="1"/>
</dbReference>
<feature type="compositionally biased region" description="Basic and acidic residues" evidence="7">
    <location>
        <begin position="79"/>
        <end position="89"/>
    </location>
</feature>
<name>A0A7S2Z6M9_9CHLO</name>
<dbReference type="SMART" id="SM00360">
    <property type="entry name" value="RRM"/>
    <property type="match status" value="2"/>
</dbReference>
<evidence type="ECO:0000256" key="7">
    <source>
        <dbReference type="SAM" id="MobiDB-lite"/>
    </source>
</evidence>
<evidence type="ECO:0000256" key="6">
    <source>
        <dbReference type="PROSITE-ProRule" id="PRU00176"/>
    </source>
</evidence>
<feature type="compositionally biased region" description="Basic and acidic residues" evidence="7">
    <location>
        <begin position="260"/>
        <end position="270"/>
    </location>
</feature>
<organism evidence="9">
    <name type="scientific">Chloropicon laureae</name>
    <dbReference type="NCBI Taxonomy" id="464258"/>
    <lineage>
        <taxon>Eukaryota</taxon>
        <taxon>Viridiplantae</taxon>
        <taxon>Chlorophyta</taxon>
        <taxon>Chloropicophyceae</taxon>
        <taxon>Chloropicales</taxon>
        <taxon>Chloropicaceae</taxon>
        <taxon>Chloropicon</taxon>
    </lineage>
</organism>
<dbReference type="Gene3D" id="3.30.70.330">
    <property type="match status" value="2"/>
</dbReference>
<evidence type="ECO:0000256" key="1">
    <source>
        <dbReference type="ARBA" id="ARBA00004123"/>
    </source>
</evidence>
<dbReference type="PANTHER" id="PTHR23003:SF62">
    <property type="entry name" value="SERINE_ARGININE (SR)-TYPE SHUTTLING MRNA BINDING PROTEIN NPL3"/>
    <property type="match status" value="1"/>
</dbReference>
<sequence length="303" mass="33157">MSRTIYVGNLPLDVKERELDDVFYKCGRIVDIDMKMPPRPPGFAFIEFESSYDADEAVKRRDGYDFDGYRLRVEIARGRGGGRDRDRGGRGGRGGGRGKAGPRRMDLCVEVENLPERCSWQDLKDFMRKAGEVVFADVWTTKRGGLMGIVEFTNRDDMTYCLDKMHDTEFKNPFDTTHIKIFPYEDEAPKSPRSRSRSRSRSRTPPRRDSRSRSRSPARPAEGATTAEEAKPTEGDAANAGEAAKEAEAGNAAEAAAAPEAEKEAEKEAAAEPAPAPAAAEDPPAAAEAQAAAAEEPQPEAAA</sequence>
<gene>
    <name evidence="9" type="ORF">CLAU1311_LOCUS7088</name>
</gene>
<feature type="compositionally biased region" description="Basic residues" evidence="7">
    <location>
        <begin position="192"/>
        <end position="205"/>
    </location>
</feature>
<dbReference type="GO" id="GO:0005737">
    <property type="term" value="C:cytoplasm"/>
    <property type="evidence" value="ECO:0007669"/>
    <property type="project" value="TreeGrafter"/>
</dbReference>
<dbReference type="InterPro" id="IPR035979">
    <property type="entry name" value="RBD_domain_sf"/>
</dbReference>
<dbReference type="SUPFAM" id="SSF54928">
    <property type="entry name" value="RNA-binding domain, RBD"/>
    <property type="match status" value="1"/>
</dbReference>
<feature type="region of interest" description="Disordered" evidence="7">
    <location>
        <begin position="182"/>
        <end position="303"/>
    </location>
</feature>
<dbReference type="Pfam" id="PF00076">
    <property type="entry name" value="RRM_1"/>
    <property type="match status" value="2"/>
</dbReference>
<feature type="domain" description="RRM" evidence="8">
    <location>
        <begin position="3"/>
        <end position="78"/>
    </location>
</feature>
<evidence type="ECO:0000259" key="8">
    <source>
        <dbReference type="PROSITE" id="PS50102"/>
    </source>
</evidence>
<keyword evidence="2" id="KW-0507">mRNA processing</keyword>
<comment type="subcellular location">
    <subcellularLocation>
        <location evidence="1">Nucleus</location>
    </subcellularLocation>
</comment>
<dbReference type="InterPro" id="IPR050374">
    <property type="entry name" value="RRT5_SRSF_SR"/>
</dbReference>
<evidence type="ECO:0000256" key="2">
    <source>
        <dbReference type="ARBA" id="ARBA00022664"/>
    </source>
</evidence>
<dbReference type="GO" id="GO:0003729">
    <property type="term" value="F:mRNA binding"/>
    <property type="evidence" value="ECO:0007669"/>
    <property type="project" value="TreeGrafter"/>
</dbReference>
<dbReference type="GO" id="GO:0006397">
    <property type="term" value="P:mRNA processing"/>
    <property type="evidence" value="ECO:0007669"/>
    <property type="project" value="UniProtKB-KW"/>
</dbReference>
<keyword evidence="3" id="KW-0677">Repeat</keyword>
<protein>
    <recommendedName>
        <fullName evidence="8">RRM domain-containing protein</fullName>
    </recommendedName>
</protein>
<dbReference type="InterPro" id="IPR000504">
    <property type="entry name" value="RRM_dom"/>
</dbReference>
<evidence type="ECO:0000256" key="3">
    <source>
        <dbReference type="ARBA" id="ARBA00022737"/>
    </source>
</evidence>
<evidence type="ECO:0000256" key="4">
    <source>
        <dbReference type="ARBA" id="ARBA00022884"/>
    </source>
</evidence>
<dbReference type="GO" id="GO:0005634">
    <property type="term" value="C:nucleus"/>
    <property type="evidence" value="ECO:0007669"/>
    <property type="project" value="UniProtKB-SubCell"/>
</dbReference>
<dbReference type="AlphaFoldDB" id="A0A7S2Z6M9"/>
<dbReference type="PROSITE" id="PS50102">
    <property type="entry name" value="RRM"/>
    <property type="match status" value="1"/>
</dbReference>
<dbReference type="InterPro" id="IPR012677">
    <property type="entry name" value="Nucleotide-bd_a/b_plait_sf"/>
</dbReference>
<reference evidence="9" key="1">
    <citation type="submission" date="2021-01" db="EMBL/GenBank/DDBJ databases">
        <authorList>
            <person name="Corre E."/>
            <person name="Pelletier E."/>
            <person name="Niang G."/>
            <person name="Scheremetjew M."/>
            <person name="Finn R."/>
            <person name="Kale V."/>
            <person name="Holt S."/>
            <person name="Cochrane G."/>
            <person name="Meng A."/>
            <person name="Brown T."/>
            <person name="Cohen L."/>
        </authorList>
    </citation>
    <scope>NUCLEOTIDE SEQUENCE</scope>
    <source>
        <strain evidence="9">RCC856</strain>
    </source>
</reference>
<feature type="region of interest" description="Disordered" evidence="7">
    <location>
        <begin position="79"/>
        <end position="102"/>
    </location>
</feature>